<dbReference type="GO" id="GO:0005524">
    <property type="term" value="F:ATP binding"/>
    <property type="evidence" value="ECO:0007669"/>
    <property type="project" value="UniProtKB-KW"/>
</dbReference>
<dbReference type="SMART" id="SM00184">
    <property type="entry name" value="RING"/>
    <property type="match status" value="1"/>
</dbReference>
<dbReference type="GO" id="GO:0003676">
    <property type="term" value="F:nucleic acid binding"/>
    <property type="evidence" value="ECO:0007669"/>
    <property type="project" value="InterPro"/>
</dbReference>
<feature type="compositionally biased region" description="Low complexity" evidence="13">
    <location>
        <begin position="569"/>
        <end position="582"/>
    </location>
</feature>
<comment type="caution">
    <text evidence="17">The sequence shown here is derived from an EMBL/GenBank/DDBJ whole genome shotgun (WGS) entry which is preliminary data.</text>
</comment>
<dbReference type="AlphaFoldDB" id="A0A559MA51"/>
<keyword evidence="4" id="KW-0547">Nucleotide-binding</keyword>
<dbReference type="InterPro" id="IPR049730">
    <property type="entry name" value="SNF2/RAD54-like_C"/>
</dbReference>
<evidence type="ECO:0000256" key="8">
    <source>
        <dbReference type="ARBA" id="ARBA00022833"/>
    </source>
</evidence>
<feature type="compositionally biased region" description="Polar residues" evidence="13">
    <location>
        <begin position="376"/>
        <end position="388"/>
    </location>
</feature>
<accession>A0A559MA51</accession>
<evidence type="ECO:0000256" key="13">
    <source>
        <dbReference type="SAM" id="MobiDB-lite"/>
    </source>
</evidence>
<evidence type="ECO:0000256" key="7">
    <source>
        <dbReference type="ARBA" id="ARBA00022806"/>
    </source>
</evidence>
<dbReference type="EMBL" id="QGML01001075">
    <property type="protein sequence ID" value="TVY89844.1"/>
    <property type="molecule type" value="Genomic_DNA"/>
</dbReference>
<dbReference type="PANTHER" id="PTHR45626">
    <property type="entry name" value="TRANSCRIPTION TERMINATION FACTOR 2-RELATED"/>
    <property type="match status" value="1"/>
</dbReference>
<dbReference type="Pfam" id="PF00271">
    <property type="entry name" value="Helicase_C"/>
    <property type="match status" value="1"/>
</dbReference>
<evidence type="ECO:0000259" key="14">
    <source>
        <dbReference type="PROSITE" id="PS50089"/>
    </source>
</evidence>
<dbReference type="InterPro" id="IPR038718">
    <property type="entry name" value="SNF2-like_sf"/>
</dbReference>
<dbReference type="Gene3D" id="3.40.50.10810">
    <property type="entry name" value="Tandem AAA-ATPase domain"/>
    <property type="match status" value="1"/>
</dbReference>
<evidence type="ECO:0000256" key="5">
    <source>
        <dbReference type="ARBA" id="ARBA00022771"/>
    </source>
</evidence>
<gene>
    <name evidence="17" type="primary">RAD5A</name>
    <name evidence="17" type="ORF">LAWI1_G005049</name>
</gene>
<dbReference type="Pfam" id="PF00176">
    <property type="entry name" value="SNF2-rel_dom"/>
    <property type="match status" value="1"/>
</dbReference>
<evidence type="ECO:0000313" key="18">
    <source>
        <dbReference type="Proteomes" id="UP000315522"/>
    </source>
</evidence>
<dbReference type="InterPro" id="IPR001650">
    <property type="entry name" value="Helicase_C-like"/>
</dbReference>
<dbReference type="SMART" id="SM00479">
    <property type="entry name" value="EXOIII"/>
    <property type="match status" value="1"/>
</dbReference>
<dbReference type="InterPro" id="IPR013083">
    <property type="entry name" value="Znf_RING/FYVE/PHD"/>
</dbReference>
<dbReference type="InterPro" id="IPR014905">
    <property type="entry name" value="HIRAN"/>
</dbReference>
<name>A0A559MA51_9HELO</name>
<evidence type="ECO:0000256" key="10">
    <source>
        <dbReference type="ARBA" id="ARBA00023242"/>
    </source>
</evidence>
<dbReference type="CDD" id="cd18793">
    <property type="entry name" value="SF2_C_SNF"/>
    <property type="match status" value="1"/>
</dbReference>
<evidence type="ECO:0000259" key="16">
    <source>
        <dbReference type="PROSITE" id="PS51194"/>
    </source>
</evidence>
<evidence type="ECO:0000313" key="17">
    <source>
        <dbReference type="EMBL" id="TVY89844.1"/>
    </source>
</evidence>
<dbReference type="Gene3D" id="3.40.50.300">
    <property type="entry name" value="P-loop containing nucleotide triphosphate hydrolases"/>
    <property type="match status" value="1"/>
</dbReference>
<dbReference type="GO" id="GO:0004386">
    <property type="term" value="F:helicase activity"/>
    <property type="evidence" value="ECO:0007669"/>
    <property type="project" value="UniProtKB-KW"/>
</dbReference>
<keyword evidence="3" id="KW-0479">Metal-binding</keyword>
<dbReference type="GO" id="GO:0016818">
    <property type="term" value="F:hydrolase activity, acting on acid anhydrides, in phosphorus-containing anhydrides"/>
    <property type="evidence" value="ECO:0007669"/>
    <property type="project" value="InterPro"/>
</dbReference>
<dbReference type="InterPro" id="IPR014001">
    <property type="entry name" value="Helicase_ATP-bd"/>
</dbReference>
<dbReference type="PROSITE" id="PS50089">
    <property type="entry name" value="ZF_RING_2"/>
    <property type="match status" value="1"/>
</dbReference>
<evidence type="ECO:0000259" key="15">
    <source>
        <dbReference type="PROSITE" id="PS51192"/>
    </source>
</evidence>
<feature type="coiled-coil region" evidence="12">
    <location>
        <begin position="301"/>
        <end position="333"/>
    </location>
</feature>
<dbReference type="InterPro" id="IPR050628">
    <property type="entry name" value="SNF2_RAD54_helicase_TF"/>
</dbReference>
<dbReference type="GO" id="GO:0005634">
    <property type="term" value="C:nucleus"/>
    <property type="evidence" value="ECO:0007669"/>
    <property type="project" value="UniProtKB-SubCell"/>
</dbReference>
<evidence type="ECO:0000256" key="9">
    <source>
        <dbReference type="ARBA" id="ARBA00022840"/>
    </source>
</evidence>
<dbReference type="PROSITE" id="PS51194">
    <property type="entry name" value="HELICASE_CTER"/>
    <property type="match status" value="1"/>
</dbReference>
<keyword evidence="8" id="KW-0862">Zinc</keyword>
<dbReference type="GO" id="GO:0006281">
    <property type="term" value="P:DNA repair"/>
    <property type="evidence" value="ECO:0007669"/>
    <property type="project" value="TreeGrafter"/>
</dbReference>
<dbReference type="SUPFAM" id="SSF53098">
    <property type="entry name" value="Ribonuclease H-like"/>
    <property type="match status" value="1"/>
</dbReference>
<dbReference type="Pfam" id="PF13923">
    <property type="entry name" value="zf-C3HC4_2"/>
    <property type="match status" value="1"/>
</dbReference>
<dbReference type="PANTHER" id="PTHR45626:SF11">
    <property type="entry name" value="FAMILY HELICASE, PUTATIVE (AFU_ORTHOLOGUE AFUA_5G06590)-RELATED"/>
    <property type="match status" value="1"/>
</dbReference>
<evidence type="ECO:0000256" key="12">
    <source>
        <dbReference type="SAM" id="Coils"/>
    </source>
</evidence>
<evidence type="ECO:0000256" key="1">
    <source>
        <dbReference type="ARBA" id="ARBA00004123"/>
    </source>
</evidence>
<feature type="region of interest" description="Disordered" evidence="13">
    <location>
        <begin position="368"/>
        <end position="424"/>
    </location>
</feature>
<evidence type="ECO:0000256" key="4">
    <source>
        <dbReference type="ARBA" id="ARBA00022741"/>
    </source>
</evidence>
<feature type="domain" description="Helicase ATP-binding" evidence="15">
    <location>
        <begin position="689"/>
        <end position="863"/>
    </location>
</feature>
<keyword evidence="10" id="KW-0539">Nucleus</keyword>
<keyword evidence="12" id="KW-0175">Coiled coil</keyword>
<comment type="subcellular location">
    <subcellularLocation>
        <location evidence="1">Nucleus</location>
    </subcellularLocation>
</comment>
<dbReference type="InterPro" id="IPR012337">
    <property type="entry name" value="RNaseH-like_sf"/>
</dbReference>
<dbReference type="GO" id="GO:0008270">
    <property type="term" value="F:zinc ion binding"/>
    <property type="evidence" value="ECO:0007669"/>
    <property type="project" value="UniProtKB-KW"/>
</dbReference>
<dbReference type="SMART" id="SM00490">
    <property type="entry name" value="HELICc"/>
    <property type="match status" value="1"/>
</dbReference>
<dbReference type="Gene3D" id="3.30.40.10">
    <property type="entry name" value="Zinc/RING finger domain, C3HC4 (zinc finger)"/>
    <property type="match status" value="1"/>
</dbReference>
<dbReference type="SMART" id="SM00487">
    <property type="entry name" value="DEXDc"/>
    <property type="match status" value="1"/>
</dbReference>
<feature type="region of interest" description="Disordered" evidence="13">
    <location>
        <begin position="544"/>
        <end position="585"/>
    </location>
</feature>
<proteinExistence type="inferred from homology"/>
<protein>
    <submittedName>
        <fullName evidence="17">DNA repair protein RAD5A</fullName>
    </submittedName>
</protein>
<keyword evidence="18" id="KW-1185">Reference proteome</keyword>
<keyword evidence="7" id="KW-0347">Helicase</keyword>
<dbReference type="InterPro" id="IPR000330">
    <property type="entry name" value="SNF2_N"/>
</dbReference>
<keyword evidence="9" id="KW-0067">ATP-binding</keyword>
<feature type="compositionally biased region" description="Low complexity" evidence="13">
    <location>
        <begin position="389"/>
        <end position="400"/>
    </location>
</feature>
<dbReference type="SUPFAM" id="SSF52540">
    <property type="entry name" value="P-loop containing nucleoside triphosphate hydrolases"/>
    <property type="match status" value="2"/>
</dbReference>
<reference evidence="17 18" key="1">
    <citation type="submission" date="2018-05" db="EMBL/GenBank/DDBJ databases">
        <title>Genome sequencing and assembly of the regulated plant pathogen Lachnellula willkommii and related sister species for the development of diagnostic species identification markers.</title>
        <authorList>
            <person name="Giroux E."/>
            <person name="Bilodeau G."/>
        </authorList>
    </citation>
    <scope>NUCLEOTIDE SEQUENCE [LARGE SCALE GENOMIC DNA]</scope>
    <source>
        <strain evidence="17 18">CBS 172.35</strain>
    </source>
</reference>
<dbReference type="InterPro" id="IPR036397">
    <property type="entry name" value="RNaseH_sf"/>
</dbReference>
<dbReference type="SMART" id="SM00910">
    <property type="entry name" value="HIRAN"/>
    <property type="match status" value="1"/>
</dbReference>
<evidence type="ECO:0000256" key="2">
    <source>
        <dbReference type="ARBA" id="ARBA00007025"/>
    </source>
</evidence>
<organism evidence="17 18">
    <name type="scientific">Lachnellula willkommii</name>
    <dbReference type="NCBI Taxonomy" id="215461"/>
    <lineage>
        <taxon>Eukaryota</taxon>
        <taxon>Fungi</taxon>
        <taxon>Dikarya</taxon>
        <taxon>Ascomycota</taxon>
        <taxon>Pezizomycotina</taxon>
        <taxon>Leotiomycetes</taxon>
        <taxon>Helotiales</taxon>
        <taxon>Lachnaceae</taxon>
        <taxon>Lachnellula</taxon>
    </lineage>
</organism>
<dbReference type="CDD" id="cd06137">
    <property type="entry name" value="DEDDh_RNase"/>
    <property type="match status" value="1"/>
</dbReference>
<dbReference type="PROSITE" id="PS51192">
    <property type="entry name" value="HELICASE_ATP_BIND_1"/>
    <property type="match status" value="1"/>
</dbReference>
<evidence type="ECO:0000256" key="6">
    <source>
        <dbReference type="ARBA" id="ARBA00022801"/>
    </source>
</evidence>
<keyword evidence="5 11" id="KW-0863">Zinc-finger</keyword>
<dbReference type="GO" id="GO:0008094">
    <property type="term" value="F:ATP-dependent activity, acting on DNA"/>
    <property type="evidence" value="ECO:0007669"/>
    <property type="project" value="TreeGrafter"/>
</dbReference>
<evidence type="ECO:0000256" key="3">
    <source>
        <dbReference type="ARBA" id="ARBA00022723"/>
    </source>
</evidence>
<dbReference type="Pfam" id="PF08797">
    <property type="entry name" value="HIRAN"/>
    <property type="match status" value="1"/>
</dbReference>
<dbReference type="Gene3D" id="3.30.70.2330">
    <property type="match status" value="1"/>
</dbReference>
<dbReference type="InterPro" id="IPR027417">
    <property type="entry name" value="P-loop_NTPase"/>
</dbReference>
<feature type="domain" description="RING-type" evidence="14">
    <location>
        <begin position="1020"/>
        <end position="1058"/>
    </location>
</feature>
<evidence type="ECO:0000256" key="11">
    <source>
        <dbReference type="PROSITE-ProRule" id="PRU00175"/>
    </source>
</evidence>
<dbReference type="Pfam" id="PF00929">
    <property type="entry name" value="RNase_T"/>
    <property type="match status" value="1"/>
</dbReference>
<sequence>MQSLPVPALLRQIAKYATKTVPPAAESRWSVTPKSKSTAVLNALSAHCHSPKELEKNNFTVKSYHPRKYKRCNISSRDTKGTGCLTLPSHDFQPPLRAIKHIDPHQYRKTPAASAKPKSRAVVLNCEMAGTAARPRDVIMLCVIDYVTGAVLLNRYVNPSRKITKMLTSIHGISKSTLDDAISQGQALSGWKAARSELWEYIDDKTILVGHALKNDLKALRMLHPRVVDSSILSRNEVGVPYLQWGLRTLCSELLNVEIRNDNGAMHDCLEDVLATRELVLFCTQNKEAFRSWGEAKKGEAMRLKEEREIARKENLEKESKKAKTEKAKVREEVTDIAEDMGWPHPDTGYDPWRIMSNLGKRSAGFIDLTSDDENTTPQRKQARATINQPSGSQPQSSQSMNGRGSWADPDEEDEVLDLSQDADEGSGWTCIGAIDGKIVGVRYYNGYATPGEQVMIRREPSNPYDPNAIRVNNVHVTQIGHLPRNIASKLAPYMDSRAIVMEGVIAGEKGTYDCPILLKVFGPAEPVARAQLEARMKADRVPLKKRNVAAPKKPVQYLPPPKKQTGYSGSSQASSSQASSQPEPVIEPAIELSIRDFVDNSERFNPREAAKIVEAWGAGESALAKMPMADQPNGLKSILLPYQRQGLAWMLEKENPVLPAVGSKDIVQLWKRAGKNDFQNIATNYKTSIAPTLSRGGILADDMGLGKTLQVISTILEGGPGTTLIVAPVGVMSNWSSQIERHVKKENALKVLMYHGSSRKRLTQQEFAEYDVVVTSYGLVGSECMPKGSKSSPVKTPTKDGLFSMNWRRVVLDEGHQIRNAATRYAVATTTLLATSKWVLTGTPIVNTIKDLYSMIKYMGITGGLERMELFNSILTRPLAAGDPNAELILQSFMRTMCLRRRKDMAFVDLKLPEKSEYVHRIPFRNDEKEKYEAIESEAKGMVKIFNEQPNKKGLNAYRHLLEILLRLRQVCSHWKLCEKRVTDLMAFMESDGAVALTKENRAALQAVLQLSIDSQEECSICLEDLHNPVITACKHAFGQECIERTIELQHKCPMCRAELADKDCLVHAAVEEKVAEDPEIDVNTKSSKTEALMSILTASRRDSKSKVVIFSQWTSFLNIIQHQLNEANMKFARIDGTMSAHVRDAGMSALENDPDCRILLASLSVCSVGLNLVAADTVILADSWWAPAIEDQAVDRVHRLGQTRPCTVWRLVMEDSIEERVLAIQAEKRKLVGKAFQEKAKGGKAKTTGMSDIMKLLA</sequence>
<dbReference type="Gene3D" id="3.30.420.10">
    <property type="entry name" value="Ribonuclease H-like superfamily/Ribonuclease H"/>
    <property type="match status" value="1"/>
</dbReference>
<dbReference type="InterPro" id="IPR001841">
    <property type="entry name" value="Znf_RING"/>
</dbReference>
<dbReference type="Proteomes" id="UP000315522">
    <property type="component" value="Unassembled WGS sequence"/>
</dbReference>
<dbReference type="InterPro" id="IPR013520">
    <property type="entry name" value="Ribonucl_H"/>
</dbReference>
<feature type="domain" description="Helicase C-terminal" evidence="16">
    <location>
        <begin position="1090"/>
        <end position="1256"/>
    </location>
</feature>
<dbReference type="SUPFAM" id="SSF57850">
    <property type="entry name" value="RING/U-box"/>
    <property type="match status" value="1"/>
</dbReference>
<keyword evidence="6" id="KW-0378">Hydrolase</keyword>
<comment type="similarity">
    <text evidence="2">Belongs to the SNF2/RAD54 helicase family.</text>
</comment>
<feature type="compositionally biased region" description="Acidic residues" evidence="13">
    <location>
        <begin position="409"/>
        <end position="424"/>
    </location>
</feature>